<keyword evidence="1" id="KW-0235">DNA replication</keyword>
<dbReference type="InterPro" id="IPR036185">
    <property type="entry name" value="DNA_heli_DnaB-like_N_sf"/>
</dbReference>
<dbReference type="Pfam" id="PF00772">
    <property type="entry name" value="DnaB"/>
    <property type="match status" value="1"/>
</dbReference>
<comment type="caution">
    <text evidence="4">The sequence shown here is derived from an EMBL/GenBank/DDBJ whole genome shotgun (WGS) entry which is preliminary data.</text>
</comment>
<dbReference type="SUPFAM" id="SSF48024">
    <property type="entry name" value="N-terminal domain of DnaB helicase"/>
    <property type="match status" value="1"/>
</dbReference>
<dbReference type="EMBL" id="JMIR01000070">
    <property type="protein sequence ID" value="KEO80840.1"/>
    <property type="molecule type" value="Genomic_DNA"/>
</dbReference>
<dbReference type="RefSeq" id="WP_038094753.1">
    <property type="nucleotide sequence ID" value="NZ_JMIR01000070.1"/>
</dbReference>
<dbReference type="GO" id="GO:0006260">
    <property type="term" value="P:DNA replication"/>
    <property type="evidence" value="ECO:0007669"/>
    <property type="project" value="UniProtKB-KW"/>
</dbReference>
<feature type="non-terminal residue" evidence="4">
    <location>
        <position position="149"/>
    </location>
</feature>
<dbReference type="GO" id="GO:0003678">
    <property type="term" value="F:DNA helicase activity"/>
    <property type="evidence" value="ECO:0007669"/>
    <property type="project" value="InterPro"/>
</dbReference>
<dbReference type="GO" id="GO:0005829">
    <property type="term" value="C:cytosol"/>
    <property type="evidence" value="ECO:0007669"/>
    <property type="project" value="TreeGrafter"/>
</dbReference>
<dbReference type="InterPro" id="IPR016136">
    <property type="entry name" value="DNA_helicase_N/primase_C"/>
</dbReference>
<gene>
    <name evidence="4" type="ORF">EL26_24145</name>
</gene>
<accession>A0A074LJQ7</accession>
<dbReference type="eggNOG" id="COG0305">
    <property type="taxonomic scope" value="Bacteria"/>
</dbReference>
<evidence type="ECO:0000313" key="4">
    <source>
        <dbReference type="EMBL" id="KEO80840.1"/>
    </source>
</evidence>
<evidence type="ECO:0000313" key="5">
    <source>
        <dbReference type="Proteomes" id="UP000027931"/>
    </source>
</evidence>
<dbReference type="AlphaFoldDB" id="A0A074LJQ7"/>
<dbReference type="PANTHER" id="PTHR30153:SF2">
    <property type="entry name" value="REPLICATIVE DNA HELICASE"/>
    <property type="match status" value="1"/>
</dbReference>
<evidence type="ECO:0000259" key="3">
    <source>
        <dbReference type="Pfam" id="PF00772"/>
    </source>
</evidence>
<evidence type="ECO:0000256" key="2">
    <source>
        <dbReference type="ARBA" id="ARBA00023125"/>
    </source>
</evidence>
<evidence type="ECO:0000256" key="1">
    <source>
        <dbReference type="ARBA" id="ARBA00022705"/>
    </source>
</evidence>
<dbReference type="GO" id="GO:0003677">
    <property type="term" value="F:DNA binding"/>
    <property type="evidence" value="ECO:0007669"/>
    <property type="project" value="UniProtKB-KW"/>
</dbReference>
<dbReference type="STRING" id="1157490.EL26_24145"/>
<dbReference type="Gene3D" id="1.10.860.10">
    <property type="entry name" value="DNAb Helicase, Chain A"/>
    <property type="match status" value="1"/>
</dbReference>
<reference evidence="4 5" key="1">
    <citation type="journal article" date="2013" name="Int. J. Syst. Evol. Microbiol.">
        <title>Tumebacillus flagellatus sp. nov., an alpha-amylase/pullulanase-producing bacterium isolated from cassava wastewater.</title>
        <authorList>
            <person name="Wang Q."/>
            <person name="Xie N."/>
            <person name="Qin Y."/>
            <person name="Shen N."/>
            <person name="Zhu J."/>
            <person name="Mi H."/>
            <person name="Huang R."/>
        </authorList>
    </citation>
    <scope>NUCLEOTIDE SEQUENCE [LARGE SCALE GENOMIC DNA]</scope>
    <source>
        <strain evidence="4 5">GST4</strain>
    </source>
</reference>
<organism evidence="4 5">
    <name type="scientific">Tumebacillus flagellatus</name>
    <dbReference type="NCBI Taxonomy" id="1157490"/>
    <lineage>
        <taxon>Bacteria</taxon>
        <taxon>Bacillati</taxon>
        <taxon>Bacillota</taxon>
        <taxon>Bacilli</taxon>
        <taxon>Bacillales</taxon>
        <taxon>Alicyclobacillaceae</taxon>
        <taxon>Tumebacillus</taxon>
    </lineage>
</organism>
<feature type="domain" description="DNA helicase DnaB-like N-terminal" evidence="3">
    <location>
        <begin position="13"/>
        <end position="114"/>
    </location>
</feature>
<keyword evidence="2" id="KW-0238">DNA-binding</keyword>
<keyword evidence="5" id="KW-1185">Reference proteome</keyword>
<protein>
    <recommendedName>
        <fullName evidence="3">DNA helicase DnaB-like N-terminal domain-containing protein</fullName>
    </recommendedName>
</protein>
<dbReference type="PANTHER" id="PTHR30153">
    <property type="entry name" value="REPLICATIVE DNA HELICASE DNAB"/>
    <property type="match status" value="1"/>
</dbReference>
<dbReference type="Proteomes" id="UP000027931">
    <property type="component" value="Unassembled WGS sequence"/>
</dbReference>
<sequence>MSEQHEETQKPELPHHIESEQATLGAILLDPNAIHDVRDILEVPEQFHEPKHSTIYKAILELADAGEPVDVVTLSKHLSDNGRIESVGGVAYLAMLSNSVPTAANVDFYAETVLQKWRARELIKASQEQAAALMYGDDIEEVLEKADRR</sequence>
<name>A0A074LJQ7_9BACL</name>
<dbReference type="GO" id="GO:0005524">
    <property type="term" value="F:ATP binding"/>
    <property type="evidence" value="ECO:0007669"/>
    <property type="project" value="InterPro"/>
</dbReference>
<proteinExistence type="predicted"/>
<dbReference type="InterPro" id="IPR007693">
    <property type="entry name" value="DNA_helicase_DnaB-like_N"/>
</dbReference>